<gene>
    <name evidence="1" type="ORF">HINF_LOCUS37407</name>
    <name evidence="2" type="ORF">HINF_LOCUS62809</name>
</gene>
<proteinExistence type="predicted"/>
<organism evidence="1">
    <name type="scientific">Hexamita inflata</name>
    <dbReference type="NCBI Taxonomy" id="28002"/>
    <lineage>
        <taxon>Eukaryota</taxon>
        <taxon>Metamonada</taxon>
        <taxon>Diplomonadida</taxon>
        <taxon>Hexamitidae</taxon>
        <taxon>Hexamitinae</taxon>
        <taxon>Hexamita</taxon>
    </lineage>
</organism>
<dbReference type="EMBL" id="CAXDID020000387">
    <property type="protein sequence ID" value="CAL6085698.1"/>
    <property type="molecule type" value="Genomic_DNA"/>
</dbReference>
<protein>
    <submittedName>
        <fullName evidence="2">Hypothetical_protein</fullName>
    </submittedName>
</protein>
<dbReference type="EMBL" id="CATOUU010000803">
    <property type="protein sequence ID" value="CAI9949762.1"/>
    <property type="molecule type" value="Genomic_DNA"/>
</dbReference>
<name>A0AA86Q5K8_9EUKA</name>
<comment type="caution">
    <text evidence="1">The sequence shown here is derived from an EMBL/GenBank/DDBJ whole genome shotgun (WGS) entry which is preliminary data.</text>
</comment>
<dbReference type="AlphaFoldDB" id="A0AA86Q5K8"/>
<evidence type="ECO:0000313" key="3">
    <source>
        <dbReference type="Proteomes" id="UP001642409"/>
    </source>
</evidence>
<evidence type="ECO:0000313" key="1">
    <source>
        <dbReference type="EMBL" id="CAI9949762.1"/>
    </source>
</evidence>
<evidence type="ECO:0000313" key="2">
    <source>
        <dbReference type="EMBL" id="CAL6085698.1"/>
    </source>
</evidence>
<dbReference type="Proteomes" id="UP001642409">
    <property type="component" value="Unassembled WGS sequence"/>
</dbReference>
<sequence>MYYSWQSTRIISKFTKQTLGTRPTRIRDWKSLCNNIPKKQKFGMQSRQLSRLVLSFIFMCLTVNRLLCHVELGGRQVICREVKRFFHWIHKVQSRSELLYQWLRQIQKMNIIDVQCMQQIGQNVI</sequence>
<reference evidence="2 3" key="2">
    <citation type="submission" date="2024-07" db="EMBL/GenBank/DDBJ databases">
        <authorList>
            <person name="Akdeniz Z."/>
        </authorList>
    </citation>
    <scope>NUCLEOTIDE SEQUENCE [LARGE SCALE GENOMIC DNA]</scope>
</reference>
<reference evidence="1" key="1">
    <citation type="submission" date="2023-06" db="EMBL/GenBank/DDBJ databases">
        <authorList>
            <person name="Kurt Z."/>
        </authorList>
    </citation>
    <scope>NUCLEOTIDE SEQUENCE</scope>
</reference>
<accession>A0AA86Q5K8</accession>
<keyword evidence="3" id="KW-1185">Reference proteome</keyword>